<comment type="caution">
    <text evidence="2">The sequence shown here is derived from an EMBL/GenBank/DDBJ whole genome shotgun (WGS) entry which is preliminary data.</text>
</comment>
<sequence length="294" mass="31479">MLYDIRLHLSYDYDAAAGGGRHQVRVLPSTISGVQRVIAASLSFAPAPGERSDFSDFFGNSVTSIAFRDVHDALDIRMSARVSVSRPEIGLDVSPDIRRLREELDAVRSLSPGSPHHFLAASDHAGIDAAITAYARGSAGSSAVSTAMNLCNRIHHDFTYDGEATTVRTRASDAFGLKRGVCQDFSHIMIAGLRGLGIPAGYVSGFLRTIPPKGKPRLEGADAMHAWVKVWCGRDAGWQEFDPTNGMRASNDHITVGHGRDYSDVAPIVGVLKTTGGQVGEQAVDVIPVVLEKA</sequence>
<dbReference type="Pfam" id="PF08379">
    <property type="entry name" value="Bact_transglu_N"/>
    <property type="match status" value="1"/>
</dbReference>
<dbReference type="PANTHER" id="PTHR33490:SF7">
    <property type="entry name" value="BLR2979 PROTEIN"/>
    <property type="match status" value="1"/>
</dbReference>
<dbReference type="AlphaFoldDB" id="A0A2A6FL12"/>
<proteinExistence type="predicted"/>
<organism evidence="2 3">
    <name type="scientific">Mesorhizobium sanjuanii</name>
    <dbReference type="NCBI Taxonomy" id="2037900"/>
    <lineage>
        <taxon>Bacteria</taxon>
        <taxon>Pseudomonadati</taxon>
        <taxon>Pseudomonadota</taxon>
        <taxon>Alphaproteobacteria</taxon>
        <taxon>Hyphomicrobiales</taxon>
        <taxon>Phyllobacteriaceae</taxon>
        <taxon>Mesorhizobium</taxon>
    </lineage>
</organism>
<dbReference type="Proteomes" id="UP000219182">
    <property type="component" value="Unassembled WGS sequence"/>
</dbReference>
<dbReference type="SMART" id="SM00460">
    <property type="entry name" value="TGc"/>
    <property type="match status" value="1"/>
</dbReference>
<accession>A0A2A6FL12</accession>
<feature type="domain" description="Transglutaminase-like" evidence="1">
    <location>
        <begin position="174"/>
        <end position="245"/>
    </location>
</feature>
<keyword evidence="3" id="KW-1185">Reference proteome</keyword>
<dbReference type="Gene3D" id="3.10.620.30">
    <property type="match status" value="1"/>
</dbReference>
<dbReference type="SUPFAM" id="SSF54001">
    <property type="entry name" value="Cysteine proteinases"/>
    <property type="match status" value="1"/>
</dbReference>
<protein>
    <submittedName>
        <fullName evidence="2">Transglutaminase</fullName>
    </submittedName>
</protein>
<evidence type="ECO:0000313" key="2">
    <source>
        <dbReference type="EMBL" id="PDQ22331.1"/>
    </source>
</evidence>
<evidence type="ECO:0000259" key="1">
    <source>
        <dbReference type="SMART" id="SM00460"/>
    </source>
</evidence>
<dbReference type="InterPro" id="IPR013589">
    <property type="entry name" value="Bac_transglu_N"/>
</dbReference>
<dbReference type="EMBL" id="NWQG01000020">
    <property type="protein sequence ID" value="PDQ22331.1"/>
    <property type="molecule type" value="Genomic_DNA"/>
</dbReference>
<dbReference type="RefSeq" id="WP_097572135.1">
    <property type="nucleotide sequence ID" value="NZ_NWQG01000020.1"/>
</dbReference>
<reference evidence="2 3" key="1">
    <citation type="submission" date="2017-09" db="EMBL/GenBank/DDBJ databases">
        <title>Mesorhizobum sanjuanii sp. nov. isolated from nodules of Lotus tenuis in saline-alkaline lowlands of Flooding Pampa.</title>
        <authorList>
            <person name="Sannazzaro A.I."/>
            <person name="Torres Tejerizo G.A."/>
            <person name="Fontana F."/>
            <person name="Cumpa Velazquez L.M."/>
            <person name="Hansen L."/>
            <person name="Pistorio M."/>
            <person name="Estrella M.J."/>
        </authorList>
    </citation>
    <scope>NUCLEOTIDE SEQUENCE [LARGE SCALE GENOMIC DNA]</scope>
    <source>
        <strain evidence="2 3">BSA136</strain>
    </source>
</reference>
<dbReference type="InterPro" id="IPR002931">
    <property type="entry name" value="Transglutaminase-like"/>
</dbReference>
<evidence type="ECO:0000313" key="3">
    <source>
        <dbReference type="Proteomes" id="UP000219182"/>
    </source>
</evidence>
<name>A0A2A6FL12_9HYPH</name>
<dbReference type="PANTHER" id="PTHR33490">
    <property type="entry name" value="BLR5614 PROTEIN-RELATED"/>
    <property type="match status" value="1"/>
</dbReference>
<dbReference type="InterPro" id="IPR038765">
    <property type="entry name" value="Papain-like_cys_pep_sf"/>
</dbReference>
<dbReference type="Pfam" id="PF01841">
    <property type="entry name" value="Transglut_core"/>
    <property type="match status" value="1"/>
</dbReference>
<gene>
    <name evidence="2" type="ORF">CN311_04195</name>
</gene>